<dbReference type="GO" id="GO:0005743">
    <property type="term" value="C:mitochondrial inner membrane"/>
    <property type="evidence" value="ECO:0007669"/>
    <property type="project" value="TreeGrafter"/>
</dbReference>
<feature type="repeat" description="RCC1" evidence="1">
    <location>
        <begin position="375"/>
        <end position="435"/>
    </location>
</feature>
<reference evidence="2" key="1">
    <citation type="journal article" date="2021" name="New Phytol.">
        <title>Evolutionary innovations through gain and loss of genes in the ectomycorrhizal Boletales.</title>
        <authorList>
            <person name="Wu G."/>
            <person name="Miyauchi S."/>
            <person name="Morin E."/>
            <person name="Kuo A."/>
            <person name="Drula E."/>
            <person name="Varga T."/>
            <person name="Kohler A."/>
            <person name="Feng B."/>
            <person name="Cao Y."/>
            <person name="Lipzen A."/>
            <person name="Daum C."/>
            <person name="Hundley H."/>
            <person name="Pangilinan J."/>
            <person name="Johnson J."/>
            <person name="Barry K."/>
            <person name="LaButti K."/>
            <person name="Ng V."/>
            <person name="Ahrendt S."/>
            <person name="Min B."/>
            <person name="Choi I.G."/>
            <person name="Park H."/>
            <person name="Plett J.M."/>
            <person name="Magnuson J."/>
            <person name="Spatafora J.W."/>
            <person name="Nagy L.G."/>
            <person name="Henrissat B."/>
            <person name="Grigoriev I.V."/>
            <person name="Yang Z.L."/>
            <person name="Xu J."/>
            <person name="Martin F.M."/>
        </authorList>
    </citation>
    <scope>NUCLEOTIDE SEQUENCE</scope>
    <source>
        <strain evidence="2">KKN 215</strain>
    </source>
</reference>
<dbReference type="PROSITE" id="PS50012">
    <property type="entry name" value="RCC1_3"/>
    <property type="match status" value="2"/>
</dbReference>
<dbReference type="Proteomes" id="UP000813824">
    <property type="component" value="Unassembled WGS sequence"/>
</dbReference>
<dbReference type="PROSITE" id="PS00626">
    <property type="entry name" value="RCC1_2"/>
    <property type="match status" value="1"/>
</dbReference>
<dbReference type="OrthoDB" id="10256179at2759"/>
<gene>
    <name evidence="2" type="ORF">BXZ70DRAFT_1029508</name>
</gene>
<dbReference type="SUPFAM" id="SSF50985">
    <property type="entry name" value="RCC1/BLIP-II"/>
    <property type="match status" value="1"/>
</dbReference>
<comment type="caution">
    <text evidence="2">The sequence shown here is derived from an EMBL/GenBank/DDBJ whole genome shotgun (WGS) entry which is preliminary data.</text>
</comment>
<name>A0A8K0V0M2_9AGAR</name>
<protein>
    <submittedName>
        <fullName evidence="2">RCC1/BLIP-II</fullName>
    </submittedName>
</protein>
<dbReference type="PANTHER" id="PTHR47563:SF1">
    <property type="entry name" value="PROTEIN FMP25, MITOCHONDRIAL"/>
    <property type="match status" value="1"/>
</dbReference>
<accession>A0A8K0V0M2</accession>
<dbReference type="InterPro" id="IPR000408">
    <property type="entry name" value="Reg_chr_condens"/>
</dbReference>
<sequence length="599" mass="64808">MLRGAQLARRARCTHGSSKRLLSSTRNISRANGTFTGRPTAVGTAVAVTAVAASLMYASQQEVVYADAPNGSGKLSESDSNVQRGTGDDGTLWTLVWGSNRNHVLTPDSAQNESIRGPTNVEWLQSVALRDLVLHNEHAACIDSKGDVYQWGDGFFGDVKSSTKPLLTLREKNIVALQATPSRIFALSASGRIYVLAASLPKQELPVGTPTPSSTPWWGTGWIWGEEEEHDFAEITPSEKLSWNEKFVSISAGNDHLLALTSSGRTFAHPINLNANSHGQVGTRKFDIPDHNNSITQPHARIPLELTPKAIADPYATTTPAIRRVSEVVQQENGRVDDGGIHFSDRLFEIPALKGVQVRQVATGSRSSFVRTSEGRVLGWGANEYGQIGLGGNVTLNLITVPTEVILWRNTPQTMRTMCLNVYAGGDLTFFTVERSDGTGMPYVDVLACGNGQWGGLGNALFSNAQGTPLRAKNVSGLLEYSEKHNNLQPIYPHDISISPTGHVLLTLDTLTRSGPGGGGRDLLVWGANQEYQLGNGKRGSLATPTALESADGQRFMLGKKRAVEVRDLRGRVWKKGVEVEQRAVTGYGNSVVYWKICS</sequence>
<dbReference type="Gene3D" id="2.130.10.30">
    <property type="entry name" value="Regulator of chromosome condensation 1/beta-lactamase-inhibitor protein II"/>
    <property type="match status" value="1"/>
</dbReference>
<proteinExistence type="predicted"/>
<feature type="repeat" description="RCC1" evidence="1">
    <location>
        <begin position="219"/>
        <end position="263"/>
    </location>
</feature>
<keyword evidence="3" id="KW-1185">Reference proteome</keyword>
<organism evidence="2 3">
    <name type="scientific">Cristinia sonorae</name>
    <dbReference type="NCBI Taxonomy" id="1940300"/>
    <lineage>
        <taxon>Eukaryota</taxon>
        <taxon>Fungi</taxon>
        <taxon>Dikarya</taxon>
        <taxon>Basidiomycota</taxon>
        <taxon>Agaricomycotina</taxon>
        <taxon>Agaricomycetes</taxon>
        <taxon>Agaricomycetidae</taxon>
        <taxon>Agaricales</taxon>
        <taxon>Pleurotineae</taxon>
        <taxon>Stephanosporaceae</taxon>
        <taxon>Cristinia</taxon>
    </lineage>
</organism>
<evidence type="ECO:0000313" key="3">
    <source>
        <dbReference type="Proteomes" id="UP000813824"/>
    </source>
</evidence>
<dbReference type="PANTHER" id="PTHR47563">
    <property type="entry name" value="PROTEIN FMP25, MITOCHONDRIAL"/>
    <property type="match status" value="1"/>
</dbReference>
<dbReference type="InterPro" id="IPR053245">
    <property type="entry name" value="MitoProcess-Associated"/>
</dbReference>
<dbReference type="Pfam" id="PF13540">
    <property type="entry name" value="RCC1_2"/>
    <property type="match status" value="1"/>
</dbReference>
<evidence type="ECO:0000313" key="2">
    <source>
        <dbReference type="EMBL" id="KAH8107169.1"/>
    </source>
</evidence>
<dbReference type="EMBL" id="JAEVFJ010000002">
    <property type="protein sequence ID" value="KAH8107169.1"/>
    <property type="molecule type" value="Genomic_DNA"/>
</dbReference>
<dbReference type="Pfam" id="PF00415">
    <property type="entry name" value="RCC1"/>
    <property type="match status" value="1"/>
</dbReference>
<dbReference type="GO" id="GO:0034551">
    <property type="term" value="P:mitochondrial respiratory chain complex III assembly"/>
    <property type="evidence" value="ECO:0007669"/>
    <property type="project" value="TreeGrafter"/>
</dbReference>
<evidence type="ECO:0000256" key="1">
    <source>
        <dbReference type="PROSITE-ProRule" id="PRU00235"/>
    </source>
</evidence>
<dbReference type="AlphaFoldDB" id="A0A8K0V0M2"/>
<dbReference type="InterPro" id="IPR009091">
    <property type="entry name" value="RCC1/BLIP-II"/>
</dbReference>